<sequence length="121" mass="12175">MAAPLTQTLVVQEHDEADETGLSIPVRLVKPDGTPFAEGVATIAWSAITGKPSTYPAAAPAWSAITGKPSTFAPPAPTTSARGSVLQQAAEPQLAADADSAAIIAKVNSTLTKLKAAGVLA</sequence>
<dbReference type="Gene3D" id="6.10.140.1630">
    <property type="match status" value="1"/>
</dbReference>
<organism evidence="1 2">
    <name type="scientific">Bifidobacterium longum subsp. longum</name>
    <dbReference type="NCBI Taxonomy" id="1679"/>
    <lineage>
        <taxon>Bacteria</taxon>
        <taxon>Bacillati</taxon>
        <taxon>Actinomycetota</taxon>
        <taxon>Actinomycetes</taxon>
        <taxon>Bifidobacteriales</taxon>
        <taxon>Bifidobacteriaceae</taxon>
        <taxon>Bifidobacterium</taxon>
    </lineage>
</organism>
<dbReference type="Proteomes" id="UP000291713">
    <property type="component" value="Unassembled WGS sequence"/>
</dbReference>
<name>A0A4R0WQC3_BIFLL</name>
<evidence type="ECO:0000313" key="2">
    <source>
        <dbReference type="Proteomes" id="UP000291713"/>
    </source>
</evidence>
<dbReference type="AlphaFoldDB" id="A0A4R0WQC3"/>
<gene>
    <name evidence="1" type="ORF">MCC10120_0328</name>
</gene>
<dbReference type="EMBL" id="SHTU01000004">
    <property type="protein sequence ID" value="TCF95948.1"/>
    <property type="molecule type" value="Genomic_DNA"/>
</dbReference>
<protein>
    <recommendedName>
        <fullName evidence="3">Head fiber protein</fullName>
    </recommendedName>
</protein>
<comment type="caution">
    <text evidence="1">The sequence shown here is derived from an EMBL/GenBank/DDBJ whole genome shotgun (WGS) entry which is preliminary data.</text>
</comment>
<accession>A0A4R0WQC3</accession>
<proteinExistence type="predicted"/>
<reference evidence="1 2" key="1">
    <citation type="journal article" date="2018" name="Sci. Rep.">
        <title>Genomic diversity and distribution of Bifidobacterium longum subsp. longum across the human lifespan.</title>
        <authorList>
            <person name="Odamaki T."/>
            <person name="Bottacini F."/>
            <person name="Kato K."/>
            <person name="Mitsuyama E."/>
            <person name="Yoshida K."/>
            <person name="Horigome A."/>
            <person name="Xiao J.Z."/>
            <person name="van Sinderen D."/>
        </authorList>
    </citation>
    <scope>NUCLEOTIDE SEQUENCE [LARGE SCALE GENOMIC DNA]</scope>
    <source>
        <strain evidence="1 2">MCC10120</strain>
    </source>
</reference>
<dbReference type="RefSeq" id="WP_131274801.1">
    <property type="nucleotide sequence ID" value="NZ_SHTU01000004.1"/>
</dbReference>
<evidence type="ECO:0000313" key="1">
    <source>
        <dbReference type="EMBL" id="TCF95948.1"/>
    </source>
</evidence>
<evidence type="ECO:0008006" key="3">
    <source>
        <dbReference type="Google" id="ProtNLM"/>
    </source>
</evidence>